<dbReference type="RefSeq" id="WP_035234300.1">
    <property type="nucleotide sequence ID" value="NZ_ARXV01000015.1"/>
</dbReference>
<dbReference type="EMBL" id="ARXV01000015">
    <property type="protein sequence ID" value="KGD63653.1"/>
    <property type="molecule type" value="Genomic_DNA"/>
</dbReference>
<dbReference type="GO" id="GO:0006355">
    <property type="term" value="P:regulation of DNA-templated transcription"/>
    <property type="evidence" value="ECO:0007669"/>
    <property type="project" value="InterPro"/>
</dbReference>
<keyword evidence="1" id="KW-0805">Transcription regulation</keyword>
<proteinExistence type="predicted"/>
<accession>A0A095TML3</accession>
<dbReference type="InterPro" id="IPR000792">
    <property type="entry name" value="Tscrpt_reg_LuxR_C"/>
</dbReference>
<dbReference type="eggNOG" id="COG2197">
    <property type="taxonomic scope" value="Bacteria"/>
</dbReference>
<dbReference type="Gene3D" id="3.40.50.2300">
    <property type="match status" value="1"/>
</dbReference>
<dbReference type="CDD" id="cd06170">
    <property type="entry name" value="LuxR_C_like"/>
    <property type="match status" value="1"/>
</dbReference>
<reference evidence="5 6" key="1">
    <citation type="submission" date="2012-09" db="EMBL/GenBank/DDBJ databases">
        <title>Genome Sequence of alkane-degrading Bacterium Alcanivorax sp. 19-m-6.</title>
        <authorList>
            <person name="Lai Q."/>
            <person name="Shao Z."/>
        </authorList>
    </citation>
    <scope>NUCLEOTIDE SEQUENCE [LARGE SCALE GENOMIC DNA]</scope>
    <source>
        <strain evidence="5 6">19-m-6</strain>
    </source>
</reference>
<dbReference type="Proteomes" id="UP000029444">
    <property type="component" value="Unassembled WGS sequence"/>
</dbReference>
<evidence type="ECO:0000259" key="4">
    <source>
        <dbReference type="PROSITE" id="PS50043"/>
    </source>
</evidence>
<dbReference type="InterPro" id="IPR036388">
    <property type="entry name" value="WH-like_DNA-bd_sf"/>
</dbReference>
<dbReference type="STRING" id="1177154.Y5S_03076"/>
<dbReference type="FunFam" id="1.10.10.10:FF:000153">
    <property type="entry name" value="LuxR family transcriptional regulator"/>
    <property type="match status" value="1"/>
</dbReference>
<dbReference type="Pfam" id="PF00196">
    <property type="entry name" value="GerE"/>
    <property type="match status" value="1"/>
</dbReference>
<evidence type="ECO:0000313" key="6">
    <source>
        <dbReference type="Proteomes" id="UP000029444"/>
    </source>
</evidence>
<evidence type="ECO:0000313" key="5">
    <source>
        <dbReference type="EMBL" id="KGD63653.1"/>
    </source>
</evidence>
<keyword evidence="2" id="KW-0238">DNA-binding</keyword>
<dbReference type="SUPFAM" id="SSF46894">
    <property type="entry name" value="C-terminal effector domain of the bipartite response regulators"/>
    <property type="match status" value="1"/>
</dbReference>
<dbReference type="OrthoDB" id="561214at2"/>
<gene>
    <name evidence="5" type="ORF">Y5S_03076</name>
</gene>
<dbReference type="Gene3D" id="1.10.10.10">
    <property type="entry name" value="Winged helix-like DNA-binding domain superfamily/Winged helix DNA-binding domain"/>
    <property type="match status" value="1"/>
</dbReference>
<comment type="caution">
    <text evidence="5">The sequence shown here is derived from an EMBL/GenBank/DDBJ whole genome shotgun (WGS) entry which is preliminary data.</text>
</comment>
<dbReference type="PROSITE" id="PS50043">
    <property type="entry name" value="HTH_LUXR_2"/>
    <property type="match status" value="1"/>
</dbReference>
<feature type="domain" description="HTH luxR-type" evidence="4">
    <location>
        <begin position="151"/>
        <end position="216"/>
    </location>
</feature>
<dbReference type="SMART" id="SM00421">
    <property type="entry name" value="HTH_LUXR"/>
    <property type="match status" value="1"/>
</dbReference>
<dbReference type="PATRIC" id="fig|1177154.3.peg.3116"/>
<evidence type="ECO:0000256" key="1">
    <source>
        <dbReference type="ARBA" id="ARBA00023015"/>
    </source>
</evidence>
<name>A0A095TML3_9GAMM</name>
<dbReference type="PANTHER" id="PTHR44688">
    <property type="entry name" value="DNA-BINDING TRANSCRIPTIONAL ACTIVATOR DEVR_DOSR"/>
    <property type="match status" value="1"/>
</dbReference>
<dbReference type="PANTHER" id="PTHR44688:SF16">
    <property type="entry name" value="DNA-BINDING TRANSCRIPTIONAL ACTIVATOR DEVR_DOSR"/>
    <property type="match status" value="1"/>
</dbReference>
<evidence type="ECO:0000256" key="2">
    <source>
        <dbReference type="ARBA" id="ARBA00023125"/>
    </source>
</evidence>
<evidence type="ECO:0000256" key="3">
    <source>
        <dbReference type="ARBA" id="ARBA00023163"/>
    </source>
</evidence>
<dbReference type="GO" id="GO:0003677">
    <property type="term" value="F:DNA binding"/>
    <property type="evidence" value="ECO:0007669"/>
    <property type="project" value="UniProtKB-KW"/>
</dbReference>
<protein>
    <submittedName>
        <fullName evidence="5">LuxR family transcriptional regulator</fullName>
    </submittedName>
</protein>
<organism evidence="5 6">
    <name type="scientific">Alcanivorax nanhaiticus</name>
    <dbReference type="NCBI Taxonomy" id="1177154"/>
    <lineage>
        <taxon>Bacteria</taxon>
        <taxon>Pseudomonadati</taxon>
        <taxon>Pseudomonadota</taxon>
        <taxon>Gammaproteobacteria</taxon>
        <taxon>Oceanospirillales</taxon>
        <taxon>Alcanivoracaceae</taxon>
        <taxon>Alcanivorax</taxon>
    </lineage>
</organism>
<dbReference type="AlphaFoldDB" id="A0A095TML3"/>
<dbReference type="InterPro" id="IPR016032">
    <property type="entry name" value="Sig_transdc_resp-reg_C-effctor"/>
</dbReference>
<keyword evidence="3" id="KW-0804">Transcription</keyword>
<sequence length="216" mass="24260">MNSQQQSQQVYVVGSQQLQNALLTEFLVKEEITANSIPSVNDITVETLRTNDQNLFLVDYHSVDVNEVIAHLLEADQEVENDVLIAVFNVDDEESLSKLAGLPMVNGGFQFDCPQALLSKGIKAIFDGELWFPRAVLQTYLMKSRTFNKTFSRSEVNLTDREVEVLKVMATGAKNSEIASSLNLSPHTIKTHIYNIFKKINASNRLQAVNWAQENL</sequence>
<dbReference type="PROSITE" id="PS00622">
    <property type="entry name" value="HTH_LUXR_1"/>
    <property type="match status" value="1"/>
</dbReference>
<keyword evidence="6" id="KW-1185">Reference proteome</keyword>
<dbReference type="PRINTS" id="PR00038">
    <property type="entry name" value="HTHLUXR"/>
</dbReference>